<name>A0AAN7U0D4_9MYCE</name>
<evidence type="ECO:0000313" key="1">
    <source>
        <dbReference type="EMBL" id="KAK5574758.1"/>
    </source>
</evidence>
<evidence type="ECO:0000313" key="2">
    <source>
        <dbReference type="Proteomes" id="UP001344447"/>
    </source>
</evidence>
<keyword evidence="2" id="KW-1185">Reference proteome</keyword>
<protein>
    <submittedName>
        <fullName evidence="1">Uncharacterized protein</fullName>
    </submittedName>
</protein>
<reference evidence="1 2" key="1">
    <citation type="submission" date="2023-11" db="EMBL/GenBank/DDBJ databases">
        <title>Dfirmibasis_genome.</title>
        <authorList>
            <person name="Edelbroek B."/>
            <person name="Kjellin J."/>
            <person name="Jerlstrom-Hultqvist J."/>
            <person name="Soderbom F."/>
        </authorList>
    </citation>
    <scope>NUCLEOTIDE SEQUENCE [LARGE SCALE GENOMIC DNA]</scope>
    <source>
        <strain evidence="1 2">TNS-C-14</strain>
    </source>
</reference>
<dbReference type="EMBL" id="JAVFKY010000006">
    <property type="protein sequence ID" value="KAK5574758.1"/>
    <property type="molecule type" value="Genomic_DNA"/>
</dbReference>
<accession>A0AAN7U0D4</accession>
<comment type="caution">
    <text evidence="1">The sequence shown here is derived from an EMBL/GenBank/DDBJ whole genome shotgun (WGS) entry which is preliminary data.</text>
</comment>
<dbReference type="Proteomes" id="UP001344447">
    <property type="component" value="Unassembled WGS sequence"/>
</dbReference>
<organism evidence="1 2">
    <name type="scientific">Dictyostelium firmibasis</name>
    <dbReference type="NCBI Taxonomy" id="79012"/>
    <lineage>
        <taxon>Eukaryota</taxon>
        <taxon>Amoebozoa</taxon>
        <taxon>Evosea</taxon>
        <taxon>Eumycetozoa</taxon>
        <taxon>Dictyostelia</taxon>
        <taxon>Dictyosteliales</taxon>
        <taxon>Dictyosteliaceae</taxon>
        <taxon>Dictyostelium</taxon>
    </lineage>
</organism>
<dbReference type="AlphaFoldDB" id="A0AAN7U0D4"/>
<proteinExistence type="predicted"/>
<gene>
    <name evidence="1" type="ORF">RB653_010011</name>
</gene>
<sequence length="147" mass="16957">MKNKLKVKKEIKVPKKLPNIKRTVPPKLEKYIEEFLIQNEIYLNYYHSLGGINCSKEILFTPELLLLKQTDAAKVLSITVKSLSKLLKYAVKEIEGLSEFCIGKRRILWPHRILDSPVMLYASANKGISVKCTITNNTKTREKKIKQ</sequence>